<dbReference type="Proteomes" id="UP000056322">
    <property type="component" value="Chromosome 1"/>
</dbReference>
<dbReference type="AlphaFoldDB" id="A0A0B7IUD1"/>
<dbReference type="Pfam" id="PF20766">
    <property type="entry name" value="DUF447_C"/>
    <property type="match status" value="1"/>
</dbReference>
<dbReference type="Gene3D" id="1.20.58.290">
    <property type="entry name" value="Hypothetical membrane protein ta0354_69_121"/>
    <property type="match status" value="1"/>
</dbReference>
<evidence type="ECO:0000259" key="1">
    <source>
        <dbReference type="Pfam" id="PF04289"/>
    </source>
</evidence>
<dbReference type="EMBL" id="LN794158">
    <property type="protein sequence ID" value="CEN55884.1"/>
    <property type="molecule type" value="Genomic_DNA"/>
</dbReference>
<dbReference type="STRING" id="1581680.BN1209_0841"/>
<reference evidence="4" key="1">
    <citation type="submission" date="2014-12" db="EMBL/GenBank/DDBJ databases">
        <authorList>
            <person name="Salcher M.M."/>
        </authorList>
    </citation>
    <scope>NUCLEOTIDE SEQUENCE [LARGE SCALE GENOMIC DNA]</scope>
    <source>
        <strain evidence="4">MMS-10A-171</strain>
    </source>
</reference>
<dbReference type="InterPro" id="IPR049288">
    <property type="entry name" value="DUF447_C"/>
</dbReference>
<dbReference type="RefSeq" id="WP_082048390.1">
    <property type="nucleotide sequence ID" value="NZ_LN794158.1"/>
</dbReference>
<dbReference type="Gene3D" id="2.30.110.10">
    <property type="entry name" value="Electron Transport, Fmn-binding Protein, Chain A"/>
    <property type="match status" value="1"/>
</dbReference>
<evidence type="ECO:0000313" key="4">
    <source>
        <dbReference type="Proteomes" id="UP000056322"/>
    </source>
</evidence>
<name>A0A0B7IUD1_9PROT</name>
<feature type="domain" description="DUF447" evidence="2">
    <location>
        <begin position="131"/>
        <end position="183"/>
    </location>
</feature>
<dbReference type="InterPro" id="IPR012349">
    <property type="entry name" value="Split_barrel_FMN-bd"/>
</dbReference>
<dbReference type="SUPFAM" id="SSF50475">
    <property type="entry name" value="FMN-binding split barrel"/>
    <property type="match status" value="1"/>
</dbReference>
<proteinExistence type="predicted"/>
<dbReference type="OrthoDB" id="2112021at2"/>
<dbReference type="HOGENOM" id="CLU_110565_1_0_4"/>
<gene>
    <name evidence="3" type="ORF">BN1209_0841</name>
</gene>
<dbReference type="KEGG" id="mbac:BN1209_0841"/>
<evidence type="ECO:0000259" key="2">
    <source>
        <dbReference type="Pfam" id="PF20766"/>
    </source>
</evidence>
<evidence type="ECO:0008006" key="5">
    <source>
        <dbReference type="Google" id="ProtNLM"/>
    </source>
</evidence>
<accession>A0A0B7IUD1</accession>
<organism evidence="3 4">
    <name type="scientific">Candidatus Methylopumilus turicensis</name>
    <dbReference type="NCBI Taxonomy" id="1581680"/>
    <lineage>
        <taxon>Bacteria</taxon>
        <taxon>Pseudomonadati</taxon>
        <taxon>Pseudomonadota</taxon>
        <taxon>Betaproteobacteria</taxon>
        <taxon>Nitrosomonadales</taxon>
        <taxon>Methylophilaceae</taxon>
        <taxon>Candidatus Methylopumilus</taxon>
    </lineage>
</organism>
<dbReference type="Pfam" id="PF04289">
    <property type="entry name" value="DUF447_N"/>
    <property type="match status" value="1"/>
</dbReference>
<feature type="domain" description="DUF447" evidence="1">
    <location>
        <begin position="12"/>
        <end position="123"/>
    </location>
</feature>
<dbReference type="InterPro" id="IPR007386">
    <property type="entry name" value="DUF447_N"/>
</dbReference>
<sequence length="198" mass="21994">MSASMKTSDKINEIILITECENGAAHIAPFGVRERNGLILIAPFRPSLSLDNLMSGRSATINMTDDVRVFAGVLTGRRNWPVQTIGSALILASALSYQSLELVKVEDDQVRPNLYFRVIKEEMLKAFQGYNRAQAAVIELCVLVSRLNMLPLEKITQEMSYLGIAIEKTGSHREIEAWKWLVEAVENHQAQISGGHIA</sequence>
<evidence type="ECO:0000313" key="3">
    <source>
        <dbReference type="EMBL" id="CEN55884.1"/>
    </source>
</evidence>
<keyword evidence="4" id="KW-1185">Reference proteome</keyword>
<protein>
    <recommendedName>
        <fullName evidence="5">Tetrahydromethanopterin synthesis protein</fullName>
    </recommendedName>
</protein>